<feature type="chain" id="PRO_5002244785" description="3-phytase" evidence="5">
    <location>
        <begin position="17"/>
        <end position="513"/>
    </location>
</feature>
<dbReference type="Proteomes" id="UP000053617">
    <property type="component" value="Unassembled WGS sequence"/>
</dbReference>
<dbReference type="OrthoDB" id="6509975at2759"/>
<accession>A0A0D2JDQ3</accession>
<dbReference type="InterPro" id="IPR029033">
    <property type="entry name" value="His_PPase_superfam"/>
</dbReference>
<gene>
    <name evidence="6" type="ORF">Z518_01993</name>
</gene>
<dbReference type="HOGENOM" id="CLU_020880_3_0_1"/>
<keyword evidence="3" id="KW-0378">Hydrolase</keyword>
<organism evidence="6 7">
    <name type="scientific">Rhinocladiella mackenziei CBS 650.93</name>
    <dbReference type="NCBI Taxonomy" id="1442369"/>
    <lineage>
        <taxon>Eukaryota</taxon>
        <taxon>Fungi</taxon>
        <taxon>Dikarya</taxon>
        <taxon>Ascomycota</taxon>
        <taxon>Pezizomycotina</taxon>
        <taxon>Eurotiomycetes</taxon>
        <taxon>Chaetothyriomycetidae</taxon>
        <taxon>Chaetothyriales</taxon>
        <taxon>Herpotrichiellaceae</taxon>
        <taxon>Rhinocladiella</taxon>
    </lineage>
</organism>
<dbReference type="PANTHER" id="PTHR20963:SF23">
    <property type="entry name" value="3-PHYTASE"/>
    <property type="match status" value="1"/>
</dbReference>
<sequence length="513" mass="56393">MKFLCVTLAFSGITTAFSIPRGDGGSGSGSGNNDDDEKDNSRGSLFNTEGWKKWTQFQGRPGASRPEDKEFNPLEHLGANSPWFVGPNVFGINASTPDGCEVDQAVYISRHGSRYPDPGAYDEWVELYDKFQAAPFTATGSLEFLPNWEPVLDNPEQQERQLSPGGYDELYHFGVELRTRYPGWYKYGSPFRVWANDYQRTVDSARLFTRGYIGPNATSLGRVYPILATDPSVVGNSLATSDACTTFEDSSGSDYTNVWDDIYLPPIAARLNKLIRGSLNLTASDVSNFPYLCGFESQIMRSVSPFCDVFTEEEIMQYEYRQDLRYWYGTGPGALNNASVMLPVIQGVVDILTSGPETQVKGSTDDGTGELGPLAVAFTHDNQINELVSCLGIFDNQPALSAQSMNESRIYVSSRNNPMRGTVAFERLNCSGKLHIRILLNDAVYVVPACRSGPGASCPLQEYNDRILARKWKEVGSFASLCGLATGNDSTSRTGGVTFFTDLTLPAIRVVEP</sequence>
<dbReference type="GO" id="GO:0009277">
    <property type="term" value="C:fungal-type cell wall"/>
    <property type="evidence" value="ECO:0007669"/>
    <property type="project" value="TreeGrafter"/>
</dbReference>
<keyword evidence="7" id="KW-1185">Reference proteome</keyword>
<dbReference type="InterPro" id="IPR000560">
    <property type="entry name" value="His_Pase_clade-2"/>
</dbReference>
<dbReference type="CDD" id="cd07061">
    <property type="entry name" value="HP_HAP_like"/>
    <property type="match status" value="1"/>
</dbReference>
<dbReference type="STRING" id="1442369.A0A0D2JDQ3"/>
<evidence type="ECO:0000256" key="3">
    <source>
        <dbReference type="ARBA" id="ARBA00022801"/>
    </source>
</evidence>
<dbReference type="VEuPathDB" id="FungiDB:Z518_01993"/>
<dbReference type="InterPro" id="IPR033379">
    <property type="entry name" value="Acid_Pase_AS"/>
</dbReference>
<dbReference type="GO" id="GO:0003993">
    <property type="term" value="F:acid phosphatase activity"/>
    <property type="evidence" value="ECO:0007669"/>
    <property type="project" value="TreeGrafter"/>
</dbReference>
<evidence type="ECO:0000256" key="2">
    <source>
        <dbReference type="ARBA" id="ARBA00012632"/>
    </source>
</evidence>
<dbReference type="AlphaFoldDB" id="A0A0D2JDQ3"/>
<dbReference type="SUPFAM" id="SSF53254">
    <property type="entry name" value="Phosphoglycerate mutase-like"/>
    <property type="match status" value="1"/>
</dbReference>
<proteinExistence type="inferred from homology"/>
<reference evidence="6 7" key="1">
    <citation type="submission" date="2015-01" db="EMBL/GenBank/DDBJ databases">
        <title>The Genome Sequence of Rhinocladiella mackenzie CBS 650.93.</title>
        <authorList>
            <consortium name="The Broad Institute Genomics Platform"/>
            <person name="Cuomo C."/>
            <person name="de Hoog S."/>
            <person name="Gorbushina A."/>
            <person name="Stielow B."/>
            <person name="Teixiera M."/>
            <person name="Abouelleil A."/>
            <person name="Chapman S.B."/>
            <person name="Priest M."/>
            <person name="Young S.K."/>
            <person name="Wortman J."/>
            <person name="Nusbaum C."/>
            <person name="Birren B."/>
        </authorList>
    </citation>
    <scope>NUCLEOTIDE SEQUENCE [LARGE SCALE GENOMIC DNA]</scope>
    <source>
        <strain evidence="6 7">CBS 650.93</strain>
    </source>
</reference>
<dbReference type="PANTHER" id="PTHR20963">
    <property type="entry name" value="MULTIPLE INOSITOL POLYPHOSPHATE PHOSPHATASE-RELATED"/>
    <property type="match status" value="1"/>
</dbReference>
<dbReference type="GO" id="GO:0016158">
    <property type="term" value="F:inositol hexakisphosphate 3-phosphatase activity"/>
    <property type="evidence" value="ECO:0007669"/>
    <property type="project" value="UniProtKB-EC"/>
</dbReference>
<dbReference type="EMBL" id="KN847476">
    <property type="protein sequence ID" value="KIX07340.1"/>
    <property type="molecule type" value="Genomic_DNA"/>
</dbReference>
<dbReference type="Pfam" id="PF00328">
    <property type="entry name" value="His_Phos_2"/>
    <property type="match status" value="1"/>
</dbReference>
<comment type="similarity">
    <text evidence="1">Belongs to the histidine acid phosphatase family.</text>
</comment>
<evidence type="ECO:0000256" key="4">
    <source>
        <dbReference type="SAM" id="MobiDB-lite"/>
    </source>
</evidence>
<feature type="region of interest" description="Disordered" evidence="4">
    <location>
        <begin position="19"/>
        <end position="46"/>
    </location>
</feature>
<dbReference type="PROSITE" id="PS00616">
    <property type="entry name" value="HIS_ACID_PHOSPHAT_1"/>
    <property type="match status" value="1"/>
</dbReference>
<keyword evidence="5" id="KW-0732">Signal</keyword>
<dbReference type="GeneID" id="25290064"/>
<protein>
    <recommendedName>
        <fullName evidence="2">3-phytase</fullName>
        <ecNumber evidence="2">3.1.3.8</ecNumber>
    </recommendedName>
</protein>
<dbReference type="Gene3D" id="3.40.50.1240">
    <property type="entry name" value="Phosphoglycerate mutase-like"/>
    <property type="match status" value="1"/>
</dbReference>
<evidence type="ECO:0000313" key="7">
    <source>
        <dbReference type="Proteomes" id="UP000053617"/>
    </source>
</evidence>
<evidence type="ECO:0000313" key="6">
    <source>
        <dbReference type="EMBL" id="KIX07340.1"/>
    </source>
</evidence>
<name>A0A0D2JDQ3_9EURO</name>
<dbReference type="EC" id="3.1.3.8" evidence="2"/>
<feature type="signal peptide" evidence="5">
    <location>
        <begin position="1"/>
        <end position="16"/>
    </location>
</feature>
<evidence type="ECO:0000256" key="5">
    <source>
        <dbReference type="SAM" id="SignalP"/>
    </source>
</evidence>
<dbReference type="RefSeq" id="XP_013274476.1">
    <property type="nucleotide sequence ID" value="XM_013419022.1"/>
</dbReference>
<evidence type="ECO:0000256" key="1">
    <source>
        <dbReference type="ARBA" id="ARBA00005375"/>
    </source>
</evidence>